<reference evidence="2" key="2">
    <citation type="submission" date="2021-04" db="EMBL/GenBank/DDBJ databases">
        <authorList>
            <person name="Gilroy R."/>
        </authorList>
    </citation>
    <scope>NUCLEOTIDE SEQUENCE</scope>
    <source>
        <strain evidence="2">CHK32-1732</strain>
    </source>
</reference>
<dbReference type="AlphaFoldDB" id="A0A9D1ULF5"/>
<accession>A0A9D1ULF5</accession>
<gene>
    <name evidence="2" type="ORF">H9870_08465</name>
</gene>
<feature type="region of interest" description="Disordered" evidence="1">
    <location>
        <begin position="82"/>
        <end position="153"/>
    </location>
</feature>
<organism evidence="2 3">
    <name type="scientific">Candidatus Corynebacterium avicola</name>
    <dbReference type="NCBI Taxonomy" id="2838527"/>
    <lineage>
        <taxon>Bacteria</taxon>
        <taxon>Bacillati</taxon>
        <taxon>Actinomycetota</taxon>
        <taxon>Actinomycetes</taxon>
        <taxon>Mycobacteriales</taxon>
        <taxon>Corynebacteriaceae</taxon>
        <taxon>Corynebacterium</taxon>
    </lineage>
</organism>
<feature type="compositionally biased region" description="Polar residues" evidence="1">
    <location>
        <begin position="90"/>
        <end position="107"/>
    </location>
</feature>
<dbReference type="Proteomes" id="UP000824190">
    <property type="component" value="Unassembled WGS sequence"/>
</dbReference>
<evidence type="ECO:0000256" key="1">
    <source>
        <dbReference type="SAM" id="MobiDB-lite"/>
    </source>
</evidence>
<evidence type="ECO:0000313" key="2">
    <source>
        <dbReference type="EMBL" id="HIW91678.1"/>
    </source>
</evidence>
<feature type="region of interest" description="Disordered" evidence="1">
    <location>
        <begin position="230"/>
        <end position="305"/>
    </location>
</feature>
<proteinExistence type="predicted"/>
<protein>
    <submittedName>
        <fullName evidence="2">Uncharacterized protein</fullName>
    </submittedName>
</protein>
<comment type="caution">
    <text evidence="2">The sequence shown here is derived from an EMBL/GenBank/DDBJ whole genome shotgun (WGS) entry which is preliminary data.</text>
</comment>
<feature type="compositionally biased region" description="Polar residues" evidence="1">
    <location>
        <begin position="243"/>
        <end position="253"/>
    </location>
</feature>
<dbReference type="EMBL" id="DXGC01000073">
    <property type="protein sequence ID" value="HIW91678.1"/>
    <property type="molecule type" value="Genomic_DNA"/>
</dbReference>
<name>A0A9D1ULF5_9CORY</name>
<feature type="compositionally biased region" description="Low complexity" evidence="1">
    <location>
        <begin position="267"/>
        <end position="296"/>
    </location>
</feature>
<feature type="compositionally biased region" description="Low complexity" evidence="1">
    <location>
        <begin position="111"/>
        <end position="148"/>
    </location>
</feature>
<sequence>MTTQSRFGGTVTDPVAYSVNVDAKKTSIGWELTLDNGRQLTVTTLDDAATRVRTLLDIYQPAVNHDTVTVTLTISPTVTPAKTAAPSLKSGASASASQVAPTESASQVADRPAPTTRAAAPTPSAPAAQTTTPAASARPGTAASARPTPTYPSVGPSGLECTLWLTAAKEKHAVFSDAAVEVFPWINTLSDEQRRRCLGDIHVGLKRATEDYAYSELRDTVSRWKKISAAPPVAPTAPRNEALPSTTPATPARSSFGDYPAAMHRISAASTTPATSSRPTTSSTSAPRRSTASSTSHNPRGRHRL</sequence>
<evidence type="ECO:0000313" key="3">
    <source>
        <dbReference type="Proteomes" id="UP000824190"/>
    </source>
</evidence>
<reference evidence="2" key="1">
    <citation type="journal article" date="2021" name="PeerJ">
        <title>Extensive microbial diversity within the chicken gut microbiome revealed by metagenomics and culture.</title>
        <authorList>
            <person name="Gilroy R."/>
            <person name="Ravi A."/>
            <person name="Getino M."/>
            <person name="Pursley I."/>
            <person name="Horton D.L."/>
            <person name="Alikhan N.F."/>
            <person name="Baker D."/>
            <person name="Gharbi K."/>
            <person name="Hall N."/>
            <person name="Watson M."/>
            <person name="Adriaenssens E.M."/>
            <person name="Foster-Nyarko E."/>
            <person name="Jarju S."/>
            <person name="Secka A."/>
            <person name="Antonio M."/>
            <person name="Oren A."/>
            <person name="Chaudhuri R.R."/>
            <person name="La Ragione R."/>
            <person name="Hildebrand F."/>
            <person name="Pallen M.J."/>
        </authorList>
    </citation>
    <scope>NUCLEOTIDE SEQUENCE</scope>
    <source>
        <strain evidence="2">CHK32-1732</strain>
    </source>
</reference>